<dbReference type="Gene3D" id="1.20.120.1550">
    <property type="entry name" value="Protein of unknown function DUF5063"/>
    <property type="match status" value="1"/>
</dbReference>
<comment type="caution">
    <text evidence="1">The sequence shown here is derived from an EMBL/GenBank/DDBJ whole genome shotgun (WGS) entry which is preliminary data.</text>
</comment>
<dbReference type="Pfam" id="PF16702">
    <property type="entry name" value="DUF5063"/>
    <property type="match status" value="1"/>
</dbReference>
<proteinExistence type="predicted"/>
<dbReference type="Proteomes" id="UP000008495">
    <property type="component" value="Unassembled WGS sequence"/>
</dbReference>
<dbReference type="STRING" id="100225.SAMN05421595_2233"/>
<accession>K6V4M7</accession>
<keyword evidence="2" id="KW-1185">Reference proteome</keyword>
<evidence type="ECO:0000313" key="2">
    <source>
        <dbReference type="Proteomes" id="UP000008495"/>
    </source>
</evidence>
<evidence type="ECO:0008006" key="3">
    <source>
        <dbReference type="Google" id="ProtNLM"/>
    </source>
</evidence>
<organism evidence="1 2">
    <name type="scientific">Austwickia chelonae NBRC 105200</name>
    <dbReference type="NCBI Taxonomy" id="1184607"/>
    <lineage>
        <taxon>Bacteria</taxon>
        <taxon>Bacillati</taxon>
        <taxon>Actinomycetota</taxon>
        <taxon>Actinomycetes</taxon>
        <taxon>Micrococcales</taxon>
        <taxon>Dermatophilaceae</taxon>
        <taxon>Austwickia</taxon>
    </lineage>
</organism>
<evidence type="ECO:0000313" key="1">
    <source>
        <dbReference type="EMBL" id="GAB77093.1"/>
    </source>
</evidence>
<dbReference type="EMBL" id="BAGZ01000004">
    <property type="protein sequence ID" value="GAB77093.1"/>
    <property type="molecule type" value="Genomic_DNA"/>
</dbReference>
<name>K6V4M7_9MICO</name>
<protein>
    <recommendedName>
        <fullName evidence="3">DUF5063 domain-containing protein</fullName>
    </recommendedName>
</protein>
<dbReference type="eggNOG" id="ENOG502ZWN1">
    <property type="taxonomic scope" value="Bacteria"/>
</dbReference>
<sequence>MIESVGPVEERQVVEELDADLAVLGEETAQEARQFLAVVRQVGAGEAPEQAIPLLLLAVSQILVTGARLGAINDVVPLERFEPDLGVDFDVEKLRDSLAALFTGLDDYAEVVDPLTTTELSTATLSGELAEVASALVHGLRHYADGRVSEALWWWQFSYLSDWGARASGALRALQSILSHIRLDADEDTVAEAEFDALHR</sequence>
<dbReference type="InterPro" id="IPR032025">
    <property type="entry name" value="DUF5063"/>
</dbReference>
<gene>
    <name evidence="1" type="ORF">AUCHE_04_01340</name>
</gene>
<reference evidence="1 2" key="1">
    <citation type="submission" date="2012-08" db="EMBL/GenBank/DDBJ databases">
        <title>Whole genome shotgun sequence of Austwickia chelonae NBRC 105200.</title>
        <authorList>
            <person name="Yoshida I."/>
            <person name="Hosoyama A."/>
            <person name="Tsuchikane K."/>
            <person name="Katsumata H."/>
            <person name="Ando Y."/>
            <person name="Ohji S."/>
            <person name="Hamada M."/>
            <person name="Tamura T."/>
            <person name="Yamazoe A."/>
            <person name="Yamazaki S."/>
            <person name="Fujita N."/>
        </authorList>
    </citation>
    <scope>NUCLEOTIDE SEQUENCE [LARGE SCALE GENOMIC DNA]</scope>
    <source>
        <strain evidence="1 2">NBRC 105200</strain>
    </source>
</reference>
<dbReference type="InterPro" id="IPR038312">
    <property type="entry name" value="DUF5063_sf"/>
</dbReference>
<dbReference type="AlphaFoldDB" id="K6V4M7"/>